<feature type="region of interest" description="Disordered" evidence="1">
    <location>
        <begin position="560"/>
        <end position="653"/>
    </location>
</feature>
<feature type="compositionally biased region" description="Basic and acidic residues" evidence="1">
    <location>
        <begin position="1615"/>
        <end position="1630"/>
    </location>
</feature>
<accession>A0A8S1EPA1</accession>
<name>A0A8S1EPA1_9PELO</name>
<feature type="compositionally biased region" description="Polar residues" evidence="1">
    <location>
        <begin position="1059"/>
        <end position="1072"/>
    </location>
</feature>
<sequence>MPSKRKSKNGKEIVRGMKKRKLQEVTTIDEQASTSTPRIIIDDDSDESVDWTTIPRCSAPTTQFPVSVSLSPAETHTLNNEIREGTTSILRFSRRSSHGITPSRTAMVQEDQEIIQISLDTNLQPSNSCSPWPNQAPQPPNFRLFGVDGTLYQKSRLSASAKKRMKYNWWSESDVIKSKRYALHPHPFNFETDEILKIQHGAIKPMKTSHAEKVRSKVKRMLTARRDNNCVVSDNDYFAVEFLMTKRQISVRLTESRDVPEMDYPPLLDAGYFPFQLRKTMPISTLYEWHMAGRHIHGFYQPMSLVDDPEKFYLVDQYNFFYFPLYVEYEKWDARLKFAYDLVTTYNLHLSEVIHRNFDHFDSLNLLVPYDLRNTVDHQGPYKVREDNDLRTSEIRNQNIDVFDGVVLIVGGCKLSVYKHDYKLDKISNDVVHVDSNDSSDLEIYQPENVTSRVSKINTSEPSTSKDNSANVQKEIEPGEFVNTNRQRFDLDDYSQQHSMLTNLNSSLIVGEREKNADDDELFFDEYVEIMDDDYQGIGLLTTPWKDKNDHGSSFINQIREDEQEAGPSEDPDRSQISLRNMNSDDSREIHSSKTLDDVQKEDSSRQNLSHETERNVTQHKGSPDAQEVSDSSKTQSDIQEEASSVRDDRNENVNEAAKNSADIIQKESSSIEHVIHGNERDNTTSEVQESIQQDAGKEMTLTKGKEYDEVQEMSSLKIQDLEPQEGSSRHYIIPNGCNEMTHVSINNGRRLSAEAGGSPDPVESFSFSSQSREDVLEILPLNTRENIQHDVSKKNQTMTDNDKREVLQSPSNDGMEKAPEFHFLRNNLEVIESDDSEEEEAIYESGHENERAVLQFNAREDTGIDSHALDGLEASFEACHMIENSAQYKSQEATEAGPTEATEEHVEPSNQLFEEEAPQDNQLPFSLLKLINDEELKRTYGYLLKELPCAYEIFSDEMFLQSLSVIYSTSLLHLNSYVMSLKESKPLERKLSDQALRLYHALFDQVFYKNGAWYFYSHEIRQRHGLNEEKVFTDVIISRGLSEETSTQEQETVATELPGSTSKSQSLINPPQSASVTITSKVCNYAKASFTTSMRSTAMEANLTKVPDEEECVLTIRNETPKRYSFNVKEVPYAHQECVGAFACILESSAIEKVFMVPPLDLPSWKPPIDEDDESHQAPTSHRIYRLEKASLTVSLPKNYQTTEKEPKRELIEPVEEKRTTLSVNTRLFDDQTLLDFDCEMVPLSEEYFYDNRVDEAENDNNYFGYSSFNPYDEIAKGHPTLPFDCLRPIYRIETAQLGVTIRPMIVDLDLKIPIMYKWNEDNSREPIKFEDLKNIITDNIYQTPYENETNVGCVTKRVFIFFHKCNCKTVKYLERGPPVVIRDVNDETNWIYEMQPINRVMVLSDADEPQHYIGAFVCKHGYSEHLTLSNTITSTDAFTEYIDTISSCTMLDEVPMKLSRIVPKNVPHRVLTLIRRVLERAELLDHFFDNEDFLNLFLKKEMDLYRMLKYGTTDEGILNENEMKIFIEEIKRMELLAVQKELRLSIECDQPPIVTKKILWNFINGFVHYAVCQFFQSITNDSNNVSFASKMDTPATSSILRLPIIHTPSQQKRLEEEGLLRNSDDRRNQSVSLIKSTPTLSIQSSATPRPMTLNETPQRSSNVLGRISIQTNGQQLNQQNSRLPPSVRINFRKRPDFVTRALESKQKSPPAQWKLKLSTLQDAQQSINRLGTNTQGLMSRLEKTPSVIVLDNVRPNVTMNAQEKAVQKSSSKEGSFKRMTPPNLLGNAAGPQLQTPRANQLSLQISSQNLNKIQQKSLENQPKKVIQLDAAFISPTKTVPHTAKSNSNNDTVRSNARKRKASQFEEEIVAKKRRKELCVRIRHAKVPSKTNGKNGKKSLIQLARESSSTSIETMNQVKFTRLSEKFSGNLEDETTREKEPIVSKIIELAASLRNFGFRKTSNRSANKHLKRISATATTPQKNTVRTASPPKTTIRTISPPRITVRTISPTKIAVRTTSPPRITTSKTSPPRIPDVSTVTKNLQQVAKTTPIDIINLMKDSKLEDINTIYKTTEISQVPRYFPNNVERFKHMSAEMKKRKMFYYGQVGSFDDLILLRGCPSKQISTHSQRRRSQSCSELVDYTRHLDYKNSFTVKEEINLCFNVPPEIVNGIVERRGTIRFPRLDNGIPDIFSHEEYKKFARFLIKDQRYAYLLDEKTTDEHIIAIARIFNEATLFQAGCMPAPQSNYECVYQSYSRCVEAIQDVLQFAEGQVVSLSKRKNRRNFLYHVFFDHVLLVWKCYIPFIERLCHCVLNRIFSVTAIYYCSKRKNATPLLILFRNYLDSIKDVLKAIFDLQPALDLYEQIRGLPNNVSLDRLQNTIYGVGKLYIERLRPPQWTMDSDINILWKYNMPDIKHSLDLLVLNNFTAVNDPRNDIEFDALSEKFNLPRFNHEFANRIAHVDRQTFMKKYLVRAFFQQADMFMEGLEKVTGCEIDLPAARLYISGHLRKMLDVVSHRRDVPADVHPLSPITSSYLIYSQLTYIEYEYDEIHAMHQLNEEYEDLVRRCNYAPMVQPLKTSFFFREEPTMIVFSVIFEEDIKLILDKRMRADRVARNEKRLDYSIHRRINNIHYNTMVDIDEDKVWVQLSTSTGEPISRSFPIIAQKLKPGPHNVISETYVLERADKIKKETIYTNEDTQKKLRPPGYMKLLKSKEVFPRLYPKRMSVLTRQREKVVLASTEGHYANGYFNTFGLALKHLSIKEKVVDTIGSSFVCVHSKIPHHLVQNYYTMVYPKPVERKKTNVGRKKKIDHIMIEQQEHADGPPTRTTEPYAQKEYHFENYTGYMNETKNVHE</sequence>
<evidence type="ECO:0000256" key="1">
    <source>
        <dbReference type="SAM" id="MobiDB-lite"/>
    </source>
</evidence>
<gene>
    <name evidence="2" type="ORF">CBOVIS_LOCUS3937</name>
</gene>
<comment type="caution">
    <text evidence="2">The sequence shown here is derived from an EMBL/GenBank/DDBJ whole genome shotgun (WGS) entry which is preliminary data.</text>
</comment>
<dbReference type="Proteomes" id="UP000494206">
    <property type="component" value="Unassembled WGS sequence"/>
</dbReference>
<reference evidence="2 3" key="1">
    <citation type="submission" date="2020-04" db="EMBL/GenBank/DDBJ databases">
        <authorList>
            <person name="Laetsch R D."/>
            <person name="Stevens L."/>
            <person name="Kumar S."/>
            <person name="Blaxter L. M."/>
        </authorList>
    </citation>
    <scope>NUCLEOTIDE SEQUENCE [LARGE SCALE GENOMIC DNA]</scope>
</reference>
<proteinExistence type="predicted"/>
<dbReference type="EMBL" id="CADEPM010000002">
    <property type="protein sequence ID" value="CAB3401143.1"/>
    <property type="molecule type" value="Genomic_DNA"/>
</dbReference>
<feature type="region of interest" description="Disordered" evidence="1">
    <location>
        <begin position="1043"/>
        <end position="1072"/>
    </location>
</feature>
<keyword evidence="3" id="KW-1185">Reference proteome</keyword>
<feature type="compositionally biased region" description="Polar residues" evidence="1">
    <location>
        <begin position="629"/>
        <end position="638"/>
    </location>
</feature>
<feature type="region of interest" description="Disordered" evidence="1">
    <location>
        <begin position="1641"/>
        <end position="1660"/>
    </location>
</feature>
<feature type="compositionally biased region" description="Polar residues" evidence="1">
    <location>
        <begin position="1840"/>
        <end position="1856"/>
    </location>
</feature>
<organism evidence="2 3">
    <name type="scientific">Caenorhabditis bovis</name>
    <dbReference type="NCBI Taxonomy" id="2654633"/>
    <lineage>
        <taxon>Eukaryota</taxon>
        <taxon>Metazoa</taxon>
        <taxon>Ecdysozoa</taxon>
        <taxon>Nematoda</taxon>
        <taxon>Chromadorea</taxon>
        <taxon>Rhabditida</taxon>
        <taxon>Rhabditina</taxon>
        <taxon>Rhabditomorpha</taxon>
        <taxon>Rhabditoidea</taxon>
        <taxon>Rhabditidae</taxon>
        <taxon>Peloderinae</taxon>
        <taxon>Caenorhabditis</taxon>
    </lineage>
</organism>
<feature type="region of interest" description="Disordered" evidence="1">
    <location>
        <begin position="1840"/>
        <end position="1860"/>
    </location>
</feature>
<evidence type="ECO:0000313" key="2">
    <source>
        <dbReference type="EMBL" id="CAB3401143.1"/>
    </source>
</evidence>
<feature type="compositionally biased region" description="Polar residues" evidence="1">
    <location>
        <begin position="1979"/>
        <end position="1988"/>
    </location>
</feature>
<evidence type="ECO:0000313" key="3">
    <source>
        <dbReference type="Proteomes" id="UP000494206"/>
    </source>
</evidence>
<feature type="region of interest" description="Disordered" evidence="1">
    <location>
        <begin position="1979"/>
        <end position="1998"/>
    </location>
</feature>
<protein>
    <submittedName>
        <fullName evidence="2">Uncharacterized protein</fullName>
    </submittedName>
</protein>
<feature type="region of interest" description="Disordered" evidence="1">
    <location>
        <begin position="889"/>
        <end position="918"/>
    </location>
</feature>
<dbReference type="OrthoDB" id="5826275at2759"/>
<feature type="compositionally biased region" description="Basic and acidic residues" evidence="1">
    <location>
        <begin position="644"/>
        <end position="653"/>
    </location>
</feature>
<feature type="compositionally biased region" description="Basic and acidic residues" evidence="1">
    <location>
        <begin position="583"/>
        <end position="617"/>
    </location>
</feature>
<feature type="region of interest" description="Disordered" evidence="1">
    <location>
        <begin position="1615"/>
        <end position="1634"/>
    </location>
</feature>
<feature type="compositionally biased region" description="Low complexity" evidence="1">
    <location>
        <begin position="1044"/>
        <end position="1053"/>
    </location>
</feature>